<gene>
    <name evidence="2" type="ORF">FIU01_09225</name>
</gene>
<accession>A0A5B8CTN2</accession>
<dbReference type="AlphaFoldDB" id="A0A5B8CTN2"/>
<dbReference type="KEGG" id="mmec:FIU01_09225"/>
<dbReference type="RefSeq" id="WP_140004024.1">
    <property type="nucleotide sequence ID" value="NZ_CP040946.1"/>
</dbReference>
<evidence type="ECO:0008006" key="4">
    <source>
        <dbReference type="Google" id="ProtNLM"/>
    </source>
</evidence>
<feature type="region of interest" description="Disordered" evidence="1">
    <location>
        <begin position="91"/>
        <end position="115"/>
    </location>
</feature>
<evidence type="ECO:0000256" key="1">
    <source>
        <dbReference type="SAM" id="MobiDB-lite"/>
    </source>
</evidence>
<sequence length="238" mass="26176">MAMESKPTSRPLVWLALLLTLCLVYWQWSQEDAALTPAADVTIANVARPASVKRETPAMPRGAEPEVATSPMQVNDVKTNSANINDAKLTSEKTRLPAEATRPQPAQQGDFTRPLPSGRVSHVLFAAHEWTAPPPKPQAPPPPEAPPLPYTYVGSMQEMPEGNTLILMQQKKMLLPKVGSQVNAQWRLDREDAQSVYFTYLPLNQAVVLSKTKTATLANQRQSLSDADNNPSDEMLNQ</sequence>
<dbReference type="EMBL" id="CP040946">
    <property type="protein sequence ID" value="QDC44694.1"/>
    <property type="molecule type" value="Genomic_DNA"/>
</dbReference>
<evidence type="ECO:0000313" key="3">
    <source>
        <dbReference type="Proteomes" id="UP000311008"/>
    </source>
</evidence>
<organism evidence="2 3">
    <name type="scientific">Methylophilus medardicus</name>
    <dbReference type="NCBI Taxonomy" id="2588534"/>
    <lineage>
        <taxon>Bacteria</taxon>
        <taxon>Pseudomonadati</taxon>
        <taxon>Pseudomonadota</taxon>
        <taxon>Betaproteobacteria</taxon>
        <taxon>Nitrosomonadales</taxon>
        <taxon>Methylophilaceae</taxon>
        <taxon>Methylophilus</taxon>
    </lineage>
</organism>
<proteinExistence type="predicted"/>
<dbReference type="OrthoDB" id="8537505at2"/>
<dbReference type="Proteomes" id="UP000311008">
    <property type="component" value="Chromosome"/>
</dbReference>
<keyword evidence="3" id="KW-1185">Reference proteome</keyword>
<evidence type="ECO:0000313" key="2">
    <source>
        <dbReference type="EMBL" id="QDC44694.1"/>
    </source>
</evidence>
<protein>
    <recommendedName>
        <fullName evidence="4">Secretion system X translation initiation factor</fullName>
    </recommendedName>
</protein>
<reference evidence="3" key="1">
    <citation type="journal article" date="2019" name="ISME J.">
        <title>Evolution in action: habitat transition from sediment to the pelagial leads to genome streamlining in Methylophilaceae.</title>
        <authorList>
            <person name="Salcher M."/>
            <person name="Schaefle D."/>
            <person name="Kaspar M."/>
            <person name="Neuenschwander S.M."/>
            <person name="Ghai R."/>
        </authorList>
    </citation>
    <scope>NUCLEOTIDE SEQUENCE [LARGE SCALE GENOMIC DNA]</scope>
    <source>
        <strain evidence="3">MMS-M-51</strain>
    </source>
</reference>
<name>A0A5B8CTN2_9PROT</name>